<accession>A0A2N9L4Z0</accession>
<protein>
    <submittedName>
        <fullName evidence="1">Uncharacterized protein</fullName>
    </submittedName>
</protein>
<dbReference type="Proteomes" id="UP000239735">
    <property type="component" value="Unassembled WGS sequence"/>
</dbReference>
<reference evidence="2" key="1">
    <citation type="submission" date="2018-02" db="EMBL/GenBank/DDBJ databases">
        <authorList>
            <person name="Hausmann B."/>
        </authorList>
    </citation>
    <scope>NUCLEOTIDE SEQUENCE [LARGE SCALE GENOMIC DNA]</scope>
    <source>
        <strain evidence="2">Peat soil MAG SbA5</strain>
    </source>
</reference>
<sequence length="207" mass="22684">MNSSAAATTCCVPPCSGFHCAPVAAYGTRVIVMERCVIWSVKVIVQEPGSVRQQVKDIRADLRGIRIPLILPVAIHLPIWPREPVMVGAAPVTNSAVRGTKTAIRSKVRRPCCRAGGRCRENDWSTLDKGPQKLHSDFKPDAPIPIDSDVASRPRLLRTHFVPDEATALWHHTRKLGRARLALDDSKGNTIKLPELNGVGVHETFVP</sequence>
<dbReference type="AlphaFoldDB" id="A0A2N9L4Z0"/>
<gene>
    <name evidence="1" type="ORF">SBA5_150025</name>
</gene>
<evidence type="ECO:0000313" key="1">
    <source>
        <dbReference type="EMBL" id="SPE18291.1"/>
    </source>
</evidence>
<dbReference type="EMBL" id="OKRB01000057">
    <property type="protein sequence ID" value="SPE18291.1"/>
    <property type="molecule type" value="Genomic_DNA"/>
</dbReference>
<name>A0A2N9L4Z0_9BACT</name>
<evidence type="ECO:0000313" key="2">
    <source>
        <dbReference type="Proteomes" id="UP000239735"/>
    </source>
</evidence>
<organism evidence="1 2">
    <name type="scientific">Candidatus Sulfuritelmatomonas gaucii</name>
    <dbReference type="NCBI Taxonomy" id="2043161"/>
    <lineage>
        <taxon>Bacteria</taxon>
        <taxon>Pseudomonadati</taxon>
        <taxon>Acidobacteriota</taxon>
        <taxon>Terriglobia</taxon>
        <taxon>Terriglobales</taxon>
        <taxon>Acidobacteriaceae</taxon>
        <taxon>Candidatus Sulfuritelmatomonas</taxon>
    </lineage>
</organism>
<proteinExistence type="predicted"/>